<dbReference type="Pfam" id="PF02798">
    <property type="entry name" value="GST_N"/>
    <property type="match status" value="1"/>
</dbReference>
<feature type="domain" description="GST N-terminal" evidence="1">
    <location>
        <begin position="1"/>
        <end position="80"/>
    </location>
</feature>
<dbReference type="Pfam" id="PF14497">
    <property type="entry name" value="GST_C_3"/>
    <property type="match status" value="1"/>
</dbReference>
<dbReference type="SFLD" id="SFLDG01150">
    <property type="entry name" value="Main.1:_Beta-like"/>
    <property type="match status" value="1"/>
</dbReference>
<dbReference type="AlphaFoldDB" id="A0A0H2MDX2"/>
<dbReference type="SUPFAM" id="SSF47616">
    <property type="entry name" value="GST C-terminal domain-like"/>
    <property type="match status" value="1"/>
</dbReference>
<dbReference type="InterPro" id="IPR010987">
    <property type="entry name" value="Glutathione-S-Trfase_C-like"/>
</dbReference>
<name>A0A0H2MDX2_9PROT</name>
<dbReference type="SFLD" id="SFLDS00019">
    <property type="entry name" value="Glutathione_Transferase_(cytos"/>
    <property type="match status" value="1"/>
</dbReference>
<dbReference type="InterPro" id="IPR004046">
    <property type="entry name" value="GST_C"/>
</dbReference>
<dbReference type="InterPro" id="IPR036249">
    <property type="entry name" value="Thioredoxin-like_sf"/>
</dbReference>
<dbReference type="SUPFAM" id="SSF52833">
    <property type="entry name" value="Thioredoxin-like"/>
    <property type="match status" value="1"/>
</dbReference>
<dbReference type="CDD" id="cd03188">
    <property type="entry name" value="GST_C_Beta"/>
    <property type="match status" value="1"/>
</dbReference>
<dbReference type="RefSeq" id="WP_047763948.1">
    <property type="nucleotide sequence ID" value="NZ_LAQL01000006.1"/>
</dbReference>
<organism evidence="3 4">
    <name type="scientific">Kiloniella spongiae</name>
    <dbReference type="NCBI Taxonomy" id="1489064"/>
    <lineage>
        <taxon>Bacteria</taxon>
        <taxon>Pseudomonadati</taxon>
        <taxon>Pseudomonadota</taxon>
        <taxon>Alphaproteobacteria</taxon>
        <taxon>Rhodospirillales</taxon>
        <taxon>Kiloniellaceae</taxon>
        <taxon>Kiloniella</taxon>
    </lineage>
</organism>
<dbReference type="PROSITE" id="PS50404">
    <property type="entry name" value="GST_NTER"/>
    <property type="match status" value="1"/>
</dbReference>
<dbReference type="InterPro" id="IPR004045">
    <property type="entry name" value="Glutathione_S-Trfase_N"/>
</dbReference>
<dbReference type="SFLD" id="SFLDG00358">
    <property type="entry name" value="Main_(cytGST)"/>
    <property type="match status" value="1"/>
</dbReference>
<dbReference type="CDD" id="cd03057">
    <property type="entry name" value="GST_N_Beta"/>
    <property type="match status" value="1"/>
</dbReference>
<evidence type="ECO:0000313" key="4">
    <source>
        <dbReference type="Proteomes" id="UP000035444"/>
    </source>
</evidence>
<accession>A0A0H2MDX2</accession>
<sequence length="212" mass="24418">MYKLYYYPGNASLAPHMLMEELGVDYELVYVDRNKQAHKSPEYLALNPSGRIPVLEDGAMVISETAAICLHIADRHPEGRMIPDITTPERAKFYQWLMFLTNTIQTEFLVYYYSDRYSSDASDAPAIKEAAEQRLMSYFDIVEAQLAKKGPYMMGKAVSFLDFYLLMLCRWGRFLPTKPNEMKHLGKHVKLMSKHPAVLRTFEQEGLEAPFA</sequence>
<dbReference type="Gene3D" id="1.20.1050.10">
    <property type="match status" value="1"/>
</dbReference>
<dbReference type="PANTHER" id="PTHR44051">
    <property type="entry name" value="GLUTATHIONE S-TRANSFERASE-RELATED"/>
    <property type="match status" value="1"/>
</dbReference>
<evidence type="ECO:0000313" key="3">
    <source>
        <dbReference type="EMBL" id="KLN60734.1"/>
    </source>
</evidence>
<dbReference type="PANTHER" id="PTHR44051:SF8">
    <property type="entry name" value="GLUTATHIONE S-TRANSFERASE GSTA"/>
    <property type="match status" value="1"/>
</dbReference>
<protein>
    <submittedName>
        <fullName evidence="3">Glutathione S-transferase</fullName>
    </submittedName>
</protein>
<comment type="caution">
    <text evidence="3">The sequence shown here is derived from an EMBL/GenBank/DDBJ whole genome shotgun (WGS) entry which is preliminary data.</text>
</comment>
<reference evidence="3 4" key="1">
    <citation type="submission" date="2015-03" db="EMBL/GenBank/DDBJ databases">
        <title>Genome Sequence of Kiloniella spongiae MEBiC09566, isolated from a marine sponge.</title>
        <authorList>
            <person name="Shao Z."/>
            <person name="Wang L."/>
            <person name="Li X."/>
        </authorList>
    </citation>
    <scope>NUCLEOTIDE SEQUENCE [LARGE SCALE GENOMIC DNA]</scope>
    <source>
        <strain evidence="3 4">MEBiC09566</strain>
    </source>
</reference>
<dbReference type="Gene3D" id="3.40.30.10">
    <property type="entry name" value="Glutaredoxin"/>
    <property type="match status" value="1"/>
</dbReference>
<keyword evidence="4" id="KW-1185">Reference proteome</keyword>
<dbReference type="InterPro" id="IPR040079">
    <property type="entry name" value="Glutathione_S-Trfase"/>
</dbReference>
<dbReference type="InterPro" id="IPR036282">
    <property type="entry name" value="Glutathione-S-Trfase_C_sf"/>
</dbReference>
<dbReference type="PROSITE" id="PS50405">
    <property type="entry name" value="GST_CTER"/>
    <property type="match status" value="1"/>
</dbReference>
<proteinExistence type="predicted"/>
<dbReference type="OrthoDB" id="7583243at2"/>
<keyword evidence="3" id="KW-0808">Transferase</keyword>
<dbReference type="STRING" id="1489064.WH96_09585"/>
<feature type="domain" description="GST C-terminal" evidence="2">
    <location>
        <begin position="86"/>
        <end position="211"/>
    </location>
</feature>
<evidence type="ECO:0000259" key="1">
    <source>
        <dbReference type="PROSITE" id="PS50404"/>
    </source>
</evidence>
<dbReference type="GO" id="GO:0016740">
    <property type="term" value="F:transferase activity"/>
    <property type="evidence" value="ECO:0007669"/>
    <property type="project" value="UniProtKB-KW"/>
</dbReference>
<dbReference type="PATRIC" id="fig|1489064.4.peg.3201"/>
<evidence type="ECO:0000259" key="2">
    <source>
        <dbReference type="PROSITE" id="PS50405"/>
    </source>
</evidence>
<dbReference type="EMBL" id="LAQL01000006">
    <property type="protein sequence ID" value="KLN60734.1"/>
    <property type="molecule type" value="Genomic_DNA"/>
</dbReference>
<dbReference type="Proteomes" id="UP000035444">
    <property type="component" value="Unassembled WGS sequence"/>
</dbReference>
<gene>
    <name evidence="3" type="ORF">WH96_09585</name>
</gene>